<protein>
    <submittedName>
        <fullName evidence="2">Uncharacterized protein</fullName>
    </submittedName>
</protein>
<dbReference type="AlphaFoldDB" id="A0A9P7UUF6"/>
<evidence type="ECO:0000313" key="3">
    <source>
        <dbReference type="Proteomes" id="UP001049176"/>
    </source>
</evidence>
<dbReference type="RefSeq" id="XP_043010705.1">
    <property type="nucleotide sequence ID" value="XM_043152619.1"/>
</dbReference>
<dbReference type="OrthoDB" id="3268838at2759"/>
<comment type="caution">
    <text evidence="2">The sequence shown here is derived from an EMBL/GenBank/DDBJ whole genome shotgun (WGS) entry which is preliminary data.</text>
</comment>
<accession>A0A9P7UUF6</accession>
<evidence type="ECO:0000313" key="2">
    <source>
        <dbReference type="EMBL" id="KAG7094235.1"/>
    </source>
</evidence>
<dbReference type="EMBL" id="CM032184">
    <property type="protein sequence ID" value="KAG7094235.1"/>
    <property type="molecule type" value="Genomic_DNA"/>
</dbReference>
<evidence type="ECO:0000256" key="1">
    <source>
        <dbReference type="SAM" id="MobiDB-lite"/>
    </source>
</evidence>
<name>A0A9P7UUF6_9AGAR</name>
<dbReference type="Proteomes" id="UP001049176">
    <property type="component" value="Chromosome 4"/>
</dbReference>
<proteinExistence type="predicted"/>
<dbReference type="GeneID" id="66076916"/>
<sequence>MAQYMNKLAPTLYNLPITGFFADVTRREAESPSCPVEAQQETGEPIELTLDRVVGMEMKRGGHGENHQTYLLPVNPNILRLPLNSSIESTRAALQGQRITFSRALYHSRWIILEFQVKARNETLYLAVQPLLHTCVNVFPNAVWDTTVRNANRKCKYNHDGQIGRRFKIGLAVHLGEYIIAFCSYDNLFGVQWSTNVIPDAVPIQDALNPCNTVLPHINLDGTALGSEEVYDTFLGSVAEWATKRLKSRSDDYLVTALRTAEGPFLGLGVYTSTEILWYAGLSPWLRLKEVLHNPSRLARLCEACYTFMMKSHQYNRWVHVKEMDDTNISTNCDLFSRMLAKVLNVRRSAITLNATTQEVLDYARSHLIIYGRATAQVSSFVKDALVQTQKLDVYEYCLTMKNIERTGHLKHLIWEPSTAQGLFVNKDRISRYFADMLQDHGGLGKFMSNAVFPTFLPSQPTIVRTKFRCFALPTKLYRPNKRSLWTVLTSPIELQAMDMVPSVMCSKPSTANTETAKNVVEWLKMTSPIPMSVPMSVPVPSPSPSPVSTPSKKRGKSVSVSPKGKKKKSGPGDIRVRDSSDGINIRQEPESTRQARLLESIILKTKTYGVGPLEFCGVVKTIVHGIKYHLLYGDSSKWSPFARDVNQYREALVVCKDNLKHRRVGVLGSLLARRRSSSMMTRISRATSSLAAETANQDGERARKKRRIHADAAIILQGVAVAQTVHVGKGM</sequence>
<feature type="region of interest" description="Disordered" evidence="1">
    <location>
        <begin position="536"/>
        <end position="592"/>
    </location>
</feature>
<feature type="compositionally biased region" description="Pro residues" evidence="1">
    <location>
        <begin position="538"/>
        <end position="548"/>
    </location>
</feature>
<gene>
    <name evidence="2" type="ORF">E1B28_007840</name>
</gene>
<reference evidence="2" key="1">
    <citation type="journal article" date="2021" name="Genome Biol. Evol.">
        <title>The assembled and annotated genome of the fairy-ring fungus Marasmius oreades.</title>
        <authorList>
            <person name="Hiltunen M."/>
            <person name="Ament-Velasquez S.L."/>
            <person name="Johannesson H."/>
        </authorList>
    </citation>
    <scope>NUCLEOTIDE SEQUENCE</scope>
    <source>
        <strain evidence="2">03SP1</strain>
    </source>
</reference>
<keyword evidence="3" id="KW-1185">Reference proteome</keyword>
<organism evidence="2 3">
    <name type="scientific">Marasmius oreades</name>
    <name type="common">fairy-ring Marasmius</name>
    <dbReference type="NCBI Taxonomy" id="181124"/>
    <lineage>
        <taxon>Eukaryota</taxon>
        <taxon>Fungi</taxon>
        <taxon>Dikarya</taxon>
        <taxon>Basidiomycota</taxon>
        <taxon>Agaricomycotina</taxon>
        <taxon>Agaricomycetes</taxon>
        <taxon>Agaricomycetidae</taxon>
        <taxon>Agaricales</taxon>
        <taxon>Marasmiineae</taxon>
        <taxon>Marasmiaceae</taxon>
        <taxon>Marasmius</taxon>
    </lineage>
</organism>